<dbReference type="Proteomes" id="UP000186601">
    <property type="component" value="Unassembled WGS sequence"/>
</dbReference>
<dbReference type="InterPro" id="IPR006913">
    <property type="entry name" value="CENP-V/GFA"/>
</dbReference>
<dbReference type="OrthoDB" id="428768at2759"/>
<dbReference type="InterPro" id="IPR011057">
    <property type="entry name" value="Mss4-like_sf"/>
</dbReference>
<evidence type="ECO:0000256" key="2">
    <source>
        <dbReference type="ARBA" id="ARBA00022723"/>
    </source>
</evidence>
<evidence type="ECO:0000259" key="5">
    <source>
        <dbReference type="PROSITE" id="PS51891"/>
    </source>
</evidence>
<dbReference type="Gene3D" id="3.90.1590.10">
    <property type="entry name" value="glutathione-dependent formaldehyde- activating enzyme (gfa)"/>
    <property type="match status" value="2"/>
</dbReference>
<dbReference type="GO" id="GO:0046872">
    <property type="term" value="F:metal ion binding"/>
    <property type="evidence" value="ECO:0007669"/>
    <property type="project" value="UniProtKB-KW"/>
</dbReference>
<sequence>MVNESTPEVRHTRGSCLCGKITYEITGEPFASGICHCGNCKKSSGAAFVWNVSLWQEQVHVTSGDDILKTFEDTGVESGNTLYRKFCSNCGSSLFVTGSSGPNMIVVATGGIIDIPEEWKPMREVYCQDRAKWLPDIDGQFRLTSGEDIVKKYDDSDTDSGNTFVRSFCSNCGSSLFGVRRDKPEVIILMTGCIKDTPAEWSPGMAIYCKYRAKWLPDVEGVEYFEV</sequence>
<dbReference type="PANTHER" id="PTHR33337">
    <property type="entry name" value="GFA DOMAIN-CONTAINING PROTEIN"/>
    <property type="match status" value="1"/>
</dbReference>
<dbReference type="EMBL" id="MLYV02000207">
    <property type="protein sequence ID" value="PSS32002.1"/>
    <property type="molecule type" value="Genomic_DNA"/>
</dbReference>
<keyword evidence="4" id="KW-0456">Lyase</keyword>
<gene>
    <name evidence="6" type="ORF">PHLCEN_2v2244</name>
</gene>
<accession>A0A2R6RPP6</accession>
<proteinExistence type="inferred from homology"/>
<name>A0A2R6RPP6_9APHY</name>
<keyword evidence="2" id="KW-0479">Metal-binding</keyword>
<dbReference type="STRING" id="98765.A0A2R6RPP6"/>
<dbReference type="SUPFAM" id="SSF51316">
    <property type="entry name" value="Mss4-like"/>
    <property type="match status" value="2"/>
</dbReference>
<dbReference type="PANTHER" id="PTHR33337:SF39">
    <property type="entry name" value="DUF636 DOMAIN PROTEIN (AFU_ORTHOLOGUE AFUA_6G11530)"/>
    <property type="match status" value="1"/>
</dbReference>
<comment type="caution">
    <text evidence="6">The sequence shown here is derived from an EMBL/GenBank/DDBJ whole genome shotgun (WGS) entry which is preliminary data.</text>
</comment>
<protein>
    <recommendedName>
        <fullName evidence="5">CENP-V/GFA domain-containing protein</fullName>
    </recommendedName>
</protein>
<dbReference type="PROSITE" id="PS51891">
    <property type="entry name" value="CENP_V_GFA"/>
    <property type="match status" value="1"/>
</dbReference>
<organism evidence="6 7">
    <name type="scientific">Hermanssonia centrifuga</name>
    <dbReference type="NCBI Taxonomy" id="98765"/>
    <lineage>
        <taxon>Eukaryota</taxon>
        <taxon>Fungi</taxon>
        <taxon>Dikarya</taxon>
        <taxon>Basidiomycota</taxon>
        <taxon>Agaricomycotina</taxon>
        <taxon>Agaricomycetes</taxon>
        <taxon>Polyporales</taxon>
        <taxon>Meruliaceae</taxon>
        <taxon>Hermanssonia</taxon>
    </lineage>
</organism>
<evidence type="ECO:0000256" key="3">
    <source>
        <dbReference type="ARBA" id="ARBA00022833"/>
    </source>
</evidence>
<evidence type="ECO:0000313" key="6">
    <source>
        <dbReference type="EMBL" id="PSS32002.1"/>
    </source>
</evidence>
<feature type="domain" description="CENP-V/GFA" evidence="5">
    <location>
        <begin position="12"/>
        <end position="120"/>
    </location>
</feature>
<dbReference type="GO" id="GO:0016846">
    <property type="term" value="F:carbon-sulfur lyase activity"/>
    <property type="evidence" value="ECO:0007669"/>
    <property type="project" value="InterPro"/>
</dbReference>
<reference evidence="6 7" key="1">
    <citation type="submission" date="2018-02" db="EMBL/GenBank/DDBJ databases">
        <title>Genome sequence of the basidiomycete white-rot fungus Phlebia centrifuga.</title>
        <authorList>
            <person name="Granchi Z."/>
            <person name="Peng M."/>
            <person name="de Vries R.P."/>
            <person name="Hilden K."/>
            <person name="Makela M.R."/>
            <person name="Grigoriev I."/>
            <person name="Riley R."/>
        </authorList>
    </citation>
    <scope>NUCLEOTIDE SEQUENCE [LARGE SCALE GENOMIC DNA]</scope>
    <source>
        <strain evidence="6 7">FBCC195</strain>
    </source>
</reference>
<comment type="similarity">
    <text evidence="1">Belongs to the Gfa family.</text>
</comment>
<evidence type="ECO:0000256" key="1">
    <source>
        <dbReference type="ARBA" id="ARBA00005495"/>
    </source>
</evidence>
<keyword evidence="3" id="KW-0862">Zinc</keyword>
<evidence type="ECO:0000256" key="4">
    <source>
        <dbReference type="ARBA" id="ARBA00023239"/>
    </source>
</evidence>
<dbReference type="Pfam" id="PF04828">
    <property type="entry name" value="GFA"/>
    <property type="match status" value="2"/>
</dbReference>
<evidence type="ECO:0000313" key="7">
    <source>
        <dbReference type="Proteomes" id="UP000186601"/>
    </source>
</evidence>
<dbReference type="AlphaFoldDB" id="A0A2R6RPP6"/>
<keyword evidence="7" id="KW-1185">Reference proteome</keyword>